<feature type="domain" description="AMP-activated protein kinase glycogen-binding" evidence="3">
    <location>
        <begin position="40"/>
        <end position="90"/>
    </location>
</feature>
<accession>A0A6P5A8K3</accession>
<evidence type="ECO:0000256" key="2">
    <source>
        <dbReference type="SAM" id="MobiDB-lite"/>
    </source>
</evidence>
<dbReference type="KEGG" id="bbel:109481511"/>
<dbReference type="GeneID" id="109481511"/>
<evidence type="ECO:0000256" key="1">
    <source>
        <dbReference type="ARBA" id="ARBA00025180"/>
    </source>
</evidence>
<organism evidence="4 5">
    <name type="scientific">Branchiostoma belcheri</name>
    <name type="common">Amphioxus</name>
    <dbReference type="NCBI Taxonomy" id="7741"/>
    <lineage>
        <taxon>Eukaryota</taxon>
        <taxon>Metazoa</taxon>
        <taxon>Chordata</taxon>
        <taxon>Cephalochordata</taxon>
        <taxon>Leptocardii</taxon>
        <taxon>Amphioxiformes</taxon>
        <taxon>Branchiostomatidae</taxon>
        <taxon>Branchiostoma</taxon>
    </lineage>
</organism>
<dbReference type="InterPro" id="IPR014756">
    <property type="entry name" value="Ig_E-set"/>
</dbReference>
<dbReference type="Pfam" id="PF00353">
    <property type="entry name" value="HemolysinCabind"/>
    <property type="match status" value="1"/>
</dbReference>
<sequence length="208" mass="23449">MERKGKSTFSYGDSLSKTLLAEEVSKLTHLVLTGVFQGPIRVYGSWDLWREGRKLEERKEGLCVTVELTPGSYEYKYQKLNGEWFHDHRQVPNNSILGADTMDSLQGADTMDSLQGADTMDSLQGADTMDSLQGADTMDSIQGAHLMDSLQGPKDIKASGKDSIVRKLKFWRKSTSDQRKQRKQKPNKKSSFFGGLLRIIRRITKKSP</sequence>
<dbReference type="CDD" id="cd02859">
    <property type="entry name" value="E_set_AMPKbeta_like_N"/>
    <property type="match status" value="1"/>
</dbReference>
<feature type="region of interest" description="Disordered" evidence="2">
    <location>
        <begin position="170"/>
        <end position="192"/>
    </location>
</feature>
<evidence type="ECO:0000313" key="5">
    <source>
        <dbReference type="RefSeq" id="XP_019639647.1"/>
    </source>
</evidence>
<dbReference type="Pfam" id="PF16561">
    <property type="entry name" value="AMPK1_CBM"/>
    <property type="match status" value="1"/>
</dbReference>
<dbReference type="AlphaFoldDB" id="A0A6P5A8K3"/>
<proteinExistence type="predicted"/>
<dbReference type="SUPFAM" id="SSF81296">
    <property type="entry name" value="E set domains"/>
    <property type="match status" value="1"/>
</dbReference>
<dbReference type="OrthoDB" id="6161796at2759"/>
<keyword evidence="4" id="KW-1185">Reference proteome</keyword>
<name>A0A6P5A8K3_BRABE</name>
<evidence type="ECO:0000259" key="3">
    <source>
        <dbReference type="Pfam" id="PF16561"/>
    </source>
</evidence>
<dbReference type="InterPro" id="IPR011049">
    <property type="entry name" value="Serralysin-like_metalloprot_C"/>
</dbReference>
<dbReference type="Proteomes" id="UP000515135">
    <property type="component" value="Unplaced"/>
</dbReference>
<gene>
    <name evidence="5" type="primary">LOC109481511</name>
</gene>
<evidence type="ECO:0000313" key="4">
    <source>
        <dbReference type="Proteomes" id="UP000515135"/>
    </source>
</evidence>
<dbReference type="RefSeq" id="XP_019639647.1">
    <property type="nucleotide sequence ID" value="XM_019784088.1"/>
</dbReference>
<dbReference type="InterPro" id="IPR032640">
    <property type="entry name" value="AMPK1_CBM"/>
</dbReference>
<protein>
    <submittedName>
        <fullName evidence="5">Uncharacterized protein LOC109481511</fullName>
    </submittedName>
</protein>
<dbReference type="InterPro" id="IPR013783">
    <property type="entry name" value="Ig-like_fold"/>
</dbReference>
<dbReference type="SUPFAM" id="SSF51120">
    <property type="entry name" value="beta-Roll"/>
    <property type="match status" value="1"/>
</dbReference>
<reference evidence="5" key="1">
    <citation type="submission" date="2025-08" db="UniProtKB">
        <authorList>
            <consortium name="RefSeq"/>
        </authorList>
    </citation>
    <scope>IDENTIFICATION</scope>
    <source>
        <tissue evidence="5">Gonad</tissue>
    </source>
</reference>
<comment type="function">
    <text evidence="1">Non-catalytic subunit of AMP-activated protein kinase (AMPK), an energy sensor protein kinase that plays a key role in regulating cellular energy metabolism. In response to reduction of intracellular ATP levels, AMPK activates energy-producing pathways and inhibits energy-consuming processes: inhibits protein, carbohydrate and lipid biosynthesis, as well as cell growth and proliferation. AMPK acts via direct phosphorylation of metabolic enzymes, and by longer-term effects via phosphorylation of transcription regulators. Also acts as a regulator of cellular polarity by remodeling the actin cytoskeleton; probably by indirectly activating myosin. Beta non-catalytic subunit acts as a scaffold on which the AMPK complex assembles, via its C-terminus that bridges alpha (PRKAA1 or PRKAA2) and gamma subunits (PRKAG1, PRKAG2 or PRKAG3).</text>
</comment>
<dbReference type="InterPro" id="IPR001343">
    <property type="entry name" value="Hemolysn_Ca-bd"/>
</dbReference>
<dbReference type="Gene3D" id="2.60.40.10">
    <property type="entry name" value="Immunoglobulins"/>
    <property type="match status" value="1"/>
</dbReference>